<gene>
    <name evidence="5" type="primary">recX</name>
    <name evidence="9" type="ORF">BJ095_13326</name>
</gene>
<dbReference type="NCBIfam" id="NF010733">
    <property type="entry name" value="PRK14135.1"/>
    <property type="match status" value="1"/>
</dbReference>
<dbReference type="OrthoDB" id="5421057at2"/>
<comment type="similarity">
    <text evidence="2 5">Belongs to the RecX family.</text>
</comment>
<dbReference type="InterPro" id="IPR053924">
    <property type="entry name" value="RecX_HTH_2nd"/>
</dbReference>
<dbReference type="HAMAP" id="MF_01114">
    <property type="entry name" value="RecX"/>
    <property type="match status" value="1"/>
</dbReference>
<evidence type="ECO:0000259" key="8">
    <source>
        <dbReference type="Pfam" id="PF21982"/>
    </source>
</evidence>
<evidence type="ECO:0000313" key="9">
    <source>
        <dbReference type="EMBL" id="PYF03245.1"/>
    </source>
</evidence>
<dbReference type="Pfam" id="PF21981">
    <property type="entry name" value="RecX_HTH3"/>
    <property type="match status" value="2"/>
</dbReference>
<dbReference type="PANTHER" id="PTHR33602:SF1">
    <property type="entry name" value="REGULATORY PROTEIN RECX FAMILY PROTEIN"/>
    <property type="match status" value="1"/>
</dbReference>
<evidence type="ECO:0000256" key="1">
    <source>
        <dbReference type="ARBA" id="ARBA00004496"/>
    </source>
</evidence>
<accession>A0A318TMZ7</accession>
<evidence type="ECO:0000259" key="7">
    <source>
        <dbReference type="Pfam" id="PF21981"/>
    </source>
</evidence>
<dbReference type="PANTHER" id="PTHR33602">
    <property type="entry name" value="REGULATORY PROTEIN RECX FAMILY PROTEIN"/>
    <property type="match status" value="1"/>
</dbReference>
<dbReference type="Pfam" id="PF21982">
    <property type="entry name" value="RecX_HTH1"/>
    <property type="match status" value="1"/>
</dbReference>
<dbReference type="Pfam" id="PF02631">
    <property type="entry name" value="RecX_HTH2"/>
    <property type="match status" value="1"/>
</dbReference>
<protein>
    <recommendedName>
        <fullName evidence="3 5">Regulatory protein RecX</fullName>
    </recommendedName>
</protein>
<dbReference type="InterPro" id="IPR053925">
    <property type="entry name" value="RecX_HTH_3rd"/>
</dbReference>
<dbReference type="EMBL" id="QJTJ01000033">
    <property type="protein sequence ID" value="PYF03245.1"/>
    <property type="molecule type" value="Genomic_DNA"/>
</dbReference>
<evidence type="ECO:0000256" key="2">
    <source>
        <dbReference type="ARBA" id="ARBA00009695"/>
    </source>
</evidence>
<comment type="caution">
    <text evidence="9">The sequence shown here is derived from an EMBL/GenBank/DDBJ whole genome shotgun (WGS) entry which is preliminary data.</text>
</comment>
<proteinExistence type="inferred from homology"/>
<dbReference type="AlphaFoldDB" id="A0A318TMZ7"/>
<dbReference type="GO" id="GO:0006282">
    <property type="term" value="P:regulation of DNA repair"/>
    <property type="evidence" value="ECO:0007669"/>
    <property type="project" value="UniProtKB-UniRule"/>
</dbReference>
<name>A0A318TMZ7_9BACL</name>
<reference evidence="9 10" key="1">
    <citation type="submission" date="2018-06" db="EMBL/GenBank/DDBJ databases">
        <title>Genomic Encyclopedia of Archaeal and Bacterial Type Strains, Phase II (KMG-II): from individual species to whole genera.</title>
        <authorList>
            <person name="Goeker M."/>
        </authorList>
    </citation>
    <scope>NUCLEOTIDE SEQUENCE [LARGE SCALE GENOMIC DNA]</scope>
    <source>
        <strain evidence="9 10">KACC 16626</strain>
    </source>
</reference>
<dbReference type="RefSeq" id="WP_107937099.1">
    <property type="nucleotide sequence ID" value="NZ_CP085009.1"/>
</dbReference>
<evidence type="ECO:0000256" key="4">
    <source>
        <dbReference type="ARBA" id="ARBA00022490"/>
    </source>
</evidence>
<evidence type="ECO:0000259" key="6">
    <source>
        <dbReference type="Pfam" id="PF02631"/>
    </source>
</evidence>
<evidence type="ECO:0000313" key="10">
    <source>
        <dbReference type="Proteomes" id="UP000247416"/>
    </source>
</evidence>
<comment type="subcellular location">
    <subcellularLocation>
        <location evidence="1 5">Cytoplasm</location>
    </subcellularLocation>
</comment>
<dbReference type="Gene3D" id="1.10.10.10">
    <property type="entry name" value="Winged helix-like DNA-binding domain superfamily/Winged helix DNA-binding domain"/>
    <property type="match status" value="4"/>
</dbReference>
<evidence type="ECO:0000256" key="3">
    <source>
        <dbReference type="ARBA" id="ARBA00018111"/>
    </source>
</evidence>
<evidence type="ECO:0000256" key="5">
    <source>
        <dbReference type="HAMAP-Rule" id="MF_01114"/>
    </source>
</evidence>
<dbReference type="InterPro" id="IPR053926">
    <property type="entry name" value="RecX_HTH_1st"/>
</dbReference>
<sequence length="269" mass="31260">MQVISKIGRQKNNPERYNIYLNDTYAFAVDESTLIKFGLTKGKVLEQFDIDEITYEDEISKAFNRALNFLSYQMRSEYEVKKKLLDAGFGEAVVLEAIRKLEKLGFLNDETYSKALLETKKKTAKKGPRAIKQDLIKKGIDKETQNKVLDSFSHKEQLAIAMELAEKAIRANQNKTPMQIKQKIQDVLMRKGYSFSITNEILDQIKLEREDDDWYELIESQGNKLWSKYASKLTGIDLKMKTKQALYQKGFPIEVIDRFLSEKEIEEND</sequence>
<feature type="domain" description="RecX first three-helical" evidence="8">
    <location>
        <begin position="62"/>
        <end position="101"/>
    </location>
</feature>
<organism evidence="9 10">
    <name type="scientific">Ureibacillus chungkukjangi</name>
    <dbReference type="NCBI Taxonomy" id="1202712"/>
    <lineage>
        <taxon>Bacteria</taxon>
        <taxon>Bacillati</taxon>
        <taxon>Bacillota</taxon>
        <taxon>Bacilli</taxon>
        <taxon>Bacillales</taxon>
        <taxon>Caryophanaceae</taxon>
        <taxon>Ureibacillus</taxon>
    </lineage>
</organism>
<keyword evidence="10" id="KW-1185">Reference proteome</keyword>
<dbReference type="InterPro" id="IPR036388">
    <property type="entry name" value="WH-like_DNA-bd_sf"/>
</dbReference>
<dbReference type="InterPro" id="IPR003783">
    <property type="entry name" value="Regulatory_RecX"/>
</dbReference>
<feature type="domain" description="RecX third three-helical" evidence="7">
    <location>
        <begin position="156"/>
        <end position="202"/>
    </location>
</feature>
<comment type="function">
    <text evidence="5">Modulates RecA activity.</text>
</comment>
<keyword evidence="4 5" id="KW-0963">Cytoplasm</keyword>
<feature type="domain" description="RecX second three-helical" evidence="6">
    <location>
        <begin position="108"/>
        <end position="149"/>
    </location>
</feature>
<dbReference type="GO" id="GO:0005737">
    <property type="term" value="C:cytoplasm"/>
    <property type="evidence" value="ECO:0007669"/>
    <property type="project" value="UniProtKB-SubCell"/>
</dbReference>
<feature type="domain" description="RecX third three-helical" evidence="7">
    <location>
        <begin position="211"/>
        <end position="260"/>
    </location>
</feature>
<dbReference type="Proteomes" id="UP000247416">
    <property type="component" value="Unassembled WGS sequence"/>
</dbReference>